<protein>
    <submittedName>
        <fullName evidence="1">Uncharacterized protein</fullName>
    </submittedName>
</protein>
<dbReference type="EMBL" id="JAUIRO010000001">
    <property type="protein sequence ID" value="KAK0732937.1"/>
    <property type="molecule type" value="Genomic_DNA"/>
</dbReference>
<dbReference type="AlphaFoldDB" id="A0AA40EC77"/>
<name>A0AA40EC77_9PEZI</name>
<organism evidence="1 2">
    <name type="scientific">Lasiosphaeria miniovina</name>
    <dbReference type="NCBI Taxonomy" id="1954250"/>
    <lineage>
        <taxon>Eukaryota</taxon>
        <taxon>Fungi</taxon>
        <taxon>Dikarya</taxon>
        <taxon>Ascomycota</taxon>
        <taxon>Pezizomycotina</taxon>
        <taxon>Sordariomycetes</taxon>
        <taxon>Sordariomycetidae</taxon>
        <taxon>Sordariales</taxon>
        <taxon>Lasiosphaeriaceae</taxon>
        <taxon>Lasiosphaeria</taxon>
    </lineage>
</organism>
<reference evidence="1" key="1">
    <citation type="submission" date="2023-06" db="EMBL/GenBank/DDBJ databases">
        <title>Genome-scale phylogeny and comparative genomics of the fungal order Sordariales.</title>
        <authorList>
            <consortium name="Lawrence Berkeley National Laboratory"/>
            <person name="Hensen N."/>
            <person name="Bonometti L."/>
            <person name="Westerberg I."/>
            <person name="Brannstrom I.O."/>
            <person name="Guillou S."/>
            <person name="Cros-Aarteil S."/>
            <person name="Calhoun S."/>
            <person name="Haridas S."/>
            <person name="Kuo A."/>
            <person name="Mondo S."/>
            <person name="Pangilinan J."/>
            <person name="Riley R."/>
            <person name="LaButti K."/>
            <person name="Andreopoulos B."/>
            <person name="Lipzen A."/>
            <person name="Chen C."/>
            <person name="Yanf M."/>
            <person name="Daum C."/>
            <person name="Ng V."/>
            <person name="Clum A."/>
            <person name="Steindorff A."/>
            <person name="Ohm R."/>
            <person name="Martin F."/>
            <person name="Silar P."/>
            <person name="Natvig D."/>
            <person name="Lalanne C."/>
            <person name="Gautier V."/>
            <person name="Ament-velasquez S.L."/>
            <person name="Kruys A."/>
            <person name="Hutchinson M.I."/>
            <person name="Powell A.J."/>
            <person name="Barry K."/>
            <person name="Miller A.N."/>
            <person name="Grigoriev I.V."/>
            <person name="Debuchy R."/>
            <person name="Gladieux P."/>
            <person name="Thoren M.H."/>
            <person name="Johannesson H."/>
        </authorList>
    </citation>
    <scope>NUCLEOTIDE SEQUENCE</scope>
    <source>
        <strain evidence="1">SMH2392-1A</strain>
    </source>
</reference>
<proteinExistence type="predicted"/>
<evidence type="ECO:0000313" key="2">
    <source>
        <dbReference type="Proteomes" id="UP001172101"/>
    </source>
</evidence>
<accession>A0AA40EC77</accession>
<gene>
    <name evidence="1" type="ORF">B0T26DRAFT_745039</name>
</gene>
<sequence>MCVATITADPIPFVTGFGVQCTGAGTAELQGRPRTRTLVPASVTTADGHSAFDVLVVAADHSACQDMQNVLQEFVADLETQSGLTPAQEA</sequence>
<dbReference type="GeneID" id="85327766"/>
<evidence type="ECO:0000313" key="1">
    <source>
        <dbReference type="EMBL" id="KAK0732937.1"/>
    </source>
</evidence>
<keyword evidence="2" id="KW-1185">Reference proteome</keyword>
<dbReference type="RefSeq" id="XP_060301814.1">
    <property type="nucleotide sequence ID" value="XM_060444496.1"/>
</dbReference>
<dbReference type="Proteomes" id="UP001172101">
    <property type="component" value="Unassembled WGS sequence"/>
</dbReference>
<comment type="caution">
    <text evidence="1">The sequence shown here is derived from an EMBL/GenBank/DDBJ whole genome shotgun (WGS) entry which is preliminary data.</text>
</comment>